<dbReference type="InterPro" id="IPR025748">
    <property type="entry name" value="PrcB_C_dom"/>
</dbReference>
<evidence type="ECO:0000313" key="4">
    <source>
        <dbReference type="Proteomes" id="UP001527882"/>
    </source>
</evidence>
<gene>
    <name evidence="3" type="ORF">O9H85_10200</name>
</gene>
<keyword evidence="3" id="KW-0378">Hydrolase</keyword>
<keyword evidence="1" id="KW-0732">Signal</keyword>
<accession>A0ABT4Q7D3</accession>
<feature type="domain" description="SLH" evidence="2">
    <location>
        <begin position="90"/>
        <end position="150"/>
    </location>
</feature>
<reference evidence="3 4" key="1">
    <citation type="submission" date="2022-12" db="EMBL/GenBank/DDBJ databases">
        <title>Draft genome sequence of Paenibacillus sp. dW9.</title>
        <authorList>
            <person name="Choi E.-W."/>
            <person name="Kim D.-U."/>
        </authorList>
    </citation>
    <scope>NUCLEOTIDE SEQUENCE [LARGE SCALE GENOMIC DNA]</scope>
    <source>
        <strain evidence="4">dW9</strain>
    </source>
</reference>
<dbReference type="PROSITE" id="PS51272">
    <property type="entry name" value="SLH"/>
    <property type="match status" value="2"/>
</dbReference>
<dbReference type="EMBL" id="JAQAGZ010000005">
    <property type="protein sequence ID" value="MCZ8512779.1"/>
    <property type="molecule type" value="Genomic_DNA"/>
</dbReference>
<proteinExistence type="predicted"/>
<dbReference type="Pfam" id="PF14343">
    <property type="entry name" value="PrcB_C"/>
    <property type="match status" value="1"/>
</dbReference>
<evidence type="ECO:0000259" key="2">
    <source>
        <dbReference type="PROSITE" id="PS51272"/>
    </source>
</evidence>
<dbReference type="Proteomes" id="UP001527882">
    <property type="component" value="Unassembled WGS sequence"/>
</dbReference>
<protein>
    <submittedName>
        <fullName evidence="3">Protease complex subunit PrcB family protein</fullName>
    </submittedName>
</protein>
<dbReference type="GO" id="GO:0008233">
    <property type="term" value="F:peptidase activity"/>
    <property type="evidence" value="ECO:0007669"/>
    <property type="project" value="UniProtKB-KW"/>
</dbReference>
<keyword evidence="3" id="KW-0645">Protease</keyword>
<feature type="signal peptide" evidence="1">
    <location>
        <begin position="1"/>
        <end position="26"/>
    </location>
</feature>
<dbReference type="Pfam" id="PF00395">
    <property type="entry name" value="SLH"/>
    <property type="match status" value="1"/>
</dbReference>
<feature type="domain" description="SLH" evidence="2">
    <location>
        <begin position="22"/>
        <end position="85"/>
    </location>
</feature>
<comment type="caution">
    <text evidence="3">The sequence shown here is derived from an EMBL/GenBank/DDBJ whole genome shotgun (WGS) entry which is preliminary data.</text>
</comment>
<dbReference type="RefSeq" id="WP_269881228.1">
    <property type="nucleotide sequence ID" value="NZ_JAQAGZ010000005.1"/>
</dbReference>
<sequence>MKKQRIVTLMATAAIVSSLTAGSAFAFEDVDQADQKQPIQALQDRGVVSGMDSLHFMPREKITYAQSMVMLVKGLQLNIDSLQFFKKPEASDYFTRISNDAWYAQAFVIAQLNGLPIPKDVDPNGTITREQFADLLIHALNTKGTFPIVKMLVLLADKDEIDPNLNGSVQALILHQIEKLGEDRKIYPKRELTRGEAAVWVYNTIRFLESHNALANPDSQENVTMTVERVNDDVNKIILSRGQKPTTGYGIDVQSIRFETDGTAVISYRTSDPAPGSINGQMITEPKAETYVSSKYKPVLEQAKDK</sequence>
<organism evidence="3 4">
    <name type="scientific">Paenibacillus gyeongsangnamensis</name>
    <dbReference type="NCBI Taxonomy" id="3388067"/>
    <lineage>
        <taxon>Bacteria</taxon>
        <taxon>Bacillati</taxon>
        <taxon>Bacillota</taxon>
        <taxon>Bacilli</taxon>
        <taxon>Bacillales</taxon>
        <taxon>Paenibacillaceae</taxon>
        <taxon>Paenibacillus</taxon>
    </lineage>
</organism>
<keyword evidence="4" id="KW-1185">Reference proteome</keyword>
<evidence type="ECO:0000313" key="3">
    <source>
        <dbReference type="EMBL" id="MCZ8512779.1"/>
    </source>
</evidence>
<feature type="chain" id="PRO_5045603802" evidence="1">
    <location>
        <begin position="27"/>
        <end position="306"/>
    </location>
</feature>
<name>A0ABT4Q7D3_9BACL</name>
<dbReference type="GO" id="GO:0006508">
    <property type="term" value="P:proteolysis"/>
    <property type="evidence" value="ECO:0007669"/>
    <property type="project" value="UniProtKB-KW"/>
</dbReference>
<evidence type="ECO:0000256" key="1">
    <source>
        <dbReference type="SAM" id="SignalP"/>
    </source>
</evidence>
<dbReference type="InterPro" id="IPR001119">
    <property type="entry name" value="SLH_dom"/>
</dbReference>